<feature type="region of interest" description="Disordered" evidence="1">
    <location>
        <begin position="1"/>
        <end position="24"/>
    </location>
</feature>
<accession>A0AAU8KWY8</accession>
<evidence type="ECO:0000256" key="1">
    <source>
        <dbReference type="SAM" id="MobiDB-lite"/>
    </source>
</evidence>
<name>A0AAU8KWY8_9VIRU</name>
<evidence type="ECO:0000313" key="2">
    <source>
        <dbReference type="EMBL" id="XCN26769.1"/>
    </source>
</evidence>
<proteinExistence type="predicted"/>
<reference evidence="2" key="1">
    <citation type="submission" date="2024-05" db="EMBL/GenBank/DDBJ databases">
        <title>Defense systems in Pseudomonas aeruginosa.</title>
        <authorList>
            <person name="van den Berg D.F."/>
            <person name="Costa R.A."/>
        </authorList>
    </citation>
    <scope>NUCLEOTIDE SEQUENCE</scope>
</reference>
<protein>
    <submittedName>
        <fullName evidence="2">Uncharacterized protein</fullName>
    </submittedName>
</protein>
<dbReference type="EMBL" id="PP813864">
    <property type="protein sequence ID" value="XCN26769.1"/>
    <property type="molecule type" value="Genomic_DNA"/>
</dbReference>
<organism evidence="2">
    <name type="scientific">Pseudomonas phage vB_PaeP_FBPa42</name>
    <dbReference type="NCBI Taxonomy" id="3231240"/>
    <lineage>
        <taxon>Viruses</taxon>
    </lineage>
</organism>
<sequence length="60" mass="6522">MSEALEKAANHVSLAKKQHEEAEKEVERLQEELEVACARLGAAAGCLESARRALLSVAEF</sequence>